<organism evidence="3 4">
    <name type="scientific">Kordiimonas sediminis</name>
    <dbReference type="NCBI Taxonomy" id="1735581"/>
    <lineage>
        <taxon>Bacteria</taxon>
        <taxon>Pseudomonadati</taxon>
        <taxon>Pseudomonadota</taxon>
        <taxon>Alphaproteobacteria</taxon>
        <taxon>Kordiimonadales</taxon>
        <taxon>Kordiimonadaceae</taxon>
        <taxon>Kordiimonas</taxon>
    </lineage>
</organism>
<name>A0A919AP77_9PROT</name>
<evidence type="ECO:0000256" key="1">
    <source>
        <dbReference type="ARBA" id="ARBA00009199"/>
    </source>
</evidence>
<evidence type="ECO:0000313" key="4">
    <source>
        <dbReference type="Proteomes" id="UP000630923"/>
    </source>
</evidence>
<dbReference type="RefSeq" id="WP_191250801.1">
    <property type="nucleotide sequence ID" value="NZ_BNCI01000001.1"/>
</dbReference>
<accession>A0A919AP77</accession>
<dbReference type="EMBL" id="BNCI01000001">
    <property type="protein sequence ID" value="GHF18940.1"/>
    <property type="molecule type" value="Genomic_DNA"/>
</dbReference>
<comment type="similarity">
    <text evidence="1">Belongs to the amidase family.</text>
</comment>
<dbReference type="Pfam" id="PF01425">
    <property type="entry name" value="Amidase"/>
    <property type="match status" value="1"/>
</dbReference>
<dbReference type="Proteomes" id="UP000630923">
    <property type="component" value="Unassembled WGS sequence"/>
</dbReference>
<dbReference type="PROSITE" id="PS51318">
    <property type="entry name" value="TAT"/>
    <property type="match status" value="1"/>
</dbReference>
<evidence type="ECO:0000313" key="3">
    <source>
        <dbReference type="EMBL" id="GHF18940.1"/>
    </source>
</evidence>
<dbReference type="InterPro" id="IPR023631">
    <property type="entry name" value="Amidase_dom"/>
</dbReference>
<dbReference type="SUPFAM" id="SSF75304">
    <property type="entry name" value="Amidase signature (AS) enzymes"/>
    <property type="match status" value="1"/>
</dbReference>
<dbReference type="GO" id="GO:0003824">
    <property type="term" value="F:catalytic activity"/>
    <property type="evidence" value="ECO:0007669"/>
    <property type="project" value="InterPro"/>
</dbReference>
<dbReference type="InterPro" id="IPR006311">
    <property type="entry name" value="TAT_signal"/>
</dbReference>
<gene>
    <name evidence="3" type="primary">amiC</name>
    <name evidence="3" type="ORF">GCM10017044_11860</name>
</gene>
<comment type="caution">
    <text evidence="3">The sequence shown here is derived from an EMBL/GenBank/DDBJ whole genome shotgun (WGS) entry which is preliminary data.</text>
</comment>
<dbReference type="Gene3D" id="3.90.1300.10">
    <property type="entry name" value="Amidase signature (AS) domain"/>
    <property type="match status" value="1"/>
</dbReference>
<dbReference type="InterPro" id="IPR036928">
    <property type="entry name" value="AS_sf"/>
</dbReference>
<dbReference type="PANTHER" id="PTHR11895:SF7">
    <property type="entry name" value="GLUTAMYL-TRNA(GLN) AMIDOTRANSFERASE SUBUNIT A, MITOCHONDRIAL"/>
    <property type="match status" value="1"/>
</dbReference>
<evidence type="ECO:0000259" key="2">
    <source>
        <dbReference type="Pfam" id="PF01425"/>
    </source>
</evidence>
<feature type="domain" description="Amidase" evidence="2">
    <location>
        <begin position="65"/>
        <end position="485"/>
    </location>
</feature>
<sequence length="509" mass="53998">MDRRQFLGAFGATALAAGNIGVAAEATAPAAAAKSVPNTASDDFADLDAVGQAQLFKSGQVSAAELVEASISRIERHNGLFNAVVEPAFNLGRELAKKSKPTDGPFAGVPYLLKCLNSKEGQPATKASRYFRDVVADKSDPVTVDFDKSGAIFIGQSNSPEFGALPSTESSLYGPCNNPWDLGRSSSGSSGGAAAAVAAGLVPLATASDGGGSIRLPASACGLVGLKHSRGREKPKSKDNILTNTGCVSRTVRDTAAVLQMTEQHNNSALPPIGMISGPSSKRLKVALAIKGVRADSKPDAEVEAATLLVARKLESLGHEVSMERFDVNGEEFWHHFLMLWSMLPYSSDQRAQKAQGRPSGEGDFENWSLHLSGLVGTVYDPSVDIDKALAYFQKLERQANAFHSKYDVSLTPVTANVAEKTGSFSPRRADMDALMDAVTYWTGYTPFHNATGLPSISLPLSMSKAGMPIGAMFSAGFGNEATLLHLAYELEEELPWINRRPVYHAFGS</sequence>
<reference evidence="3" key="1">
    <citation type="journal article" date="2014" name="Int. J. Syst. Evol. Microbiol.">
        <title>Complete genome sequence of Corynebacterium casei LMG S-19264T (=DSM 44701T), isolated from a smear-ripened cheese.</title>
        <authorList>
            <consortium name="US DOE Joint Genome Institute (JGI-PGF)"/>
            <person name="Walter F."/>
            <person name="Albersmeier A."/>
            <person name="Kalinowski J."/>
            <person name="Ruckert C."/>
        </authorList>
    </citation>
    <scope>NUCLEOTIDE SEQUENCE</scope>
    <source>
        <strain evidence="3">KCTC 42590</strain>
    </source>
</reference>
<dbReference type="PANTHER" id="PTHR11895">
    <property type="entry name" value="TRANSAMIDASE"/>
    <property type="match status" value="1"/>
</dbReference>
<reference evidence="3" key="2">
    <citation type="submission" date="2020-09" db="EMBL/GenBank/DDBJ databases">
        <authorList>
            <person name="Sun Q."/>
            <person name="Kim S."/>
        </authorList>
    </citation>
    <scope>NUCLEOTIDE SEQUENCE</scope>
    <source>
        <strain evidence="3">KCTC 42590</strain>
    </source>
</reference>
<keyword evidence="4" id="KW-1185">Reference proteome</keyword>
<dbReference type="InterPro" id="IPR000120">
    <property type="entry name" value="Amidase"/>
</dbReference>
<dbReference type="AlphaFoldDB" id="A0A919AP77"/>
<protein>
    <submittedName>
        <fullName evidence="3">Amidase AmiC</fullName>
    </submittedName>
</protein>
<proteinExistence type="inferred from homology"/>